<keyword evidence="3" id="KW-1185">Reference proteome</keyword>
<evidence type="ECO:0000313" key="2">
    <source>
        <dbReference type="EMBL" id="GAA4305666.1"/>
    </source>
</evidence>
<proteinExistence type="predicted"/>
<evidence type="ECO:0000313" key="3">
    <source>
        <dbReference type="Proteomes" id="UP001501207"/>
    </source>
</evidence>
<feature type="domain" description="Cysteine-rich" evidence="1">
    <location>
        <begin position="135"/>
        <end position="219"/>
    </location>
</feature>
<dbReference type="RefSeq" id="WP_344976748.1">
    <property type="nucleotide sequence ID" value="NZ_BAABFN010000002.1"/>
</dbReference>
<organism evidence="2 3">
    <name type="scientific">Compostibacter hankyongensis</name>
    <dbReference type="NCBI Taxonomy" id="1007089"/>
    <lineage>
        <taxon>Bacteria</taxon>
        <taxon>Pseudomonadati</taxon>
        <taxon>Bacteroidota</taxon>
        <taxon>Chitinophagia</taxon>
        <taxon>Chitinophagales</taxon>
        <taxon>Chitinophagaceae</taxon>
        <taxon>Compostibacter</taxon>
    </lineage>
</organism>
<dbReference type="Proteomes" id="UP001501207">
    <property type="component" value="Unassembled WGS sequence"/>
</dbReference>
<dbReference type="PANTHER" id="PTHR30296">
    <property type="entry name" value="UNCHARACTERIZED PROTEIN YKGE"/>
    <property type="match status" value="1"/>
</dbReference>
<accession>A0ABP8FKI1</accession>
<feature type="domain" description="Cysteine-rich" evidence="1">
    <location>
        <begin position="7"/>
        <end position="85"/>
    </location>
</feature>
<dbReference type="EMBL" id="BAABFN010000002">
    <property type="protein sequence ID" value="GAA4305666.1"/>
    <property type="molecule type" value="Genomic_DNA"/>
</dbReference>
<sequence>MKLTMNVHLFIPCFVDQLYPDTAFNMVKVLEKLGCRVHYNPDQTCCGQPAFNAGYWDEAKSVGQKFLKDFHTYDYIVTPSASCAGYVRNYYGKLFDNSAVHNDVKLLRKNLFEFTEFLTDILKTTDVGATLNGVCTYHDSCAGLRECGIKTGPRQLLEKVKGLELREMDQVETCCGFGGTFAVKYEPISIGMADQKVGNALDTGAEYLISTDVSCLMHLEGYIKKKGINLKTMHIADVLASGW</sequence>
<comment type="caution">
    <text evidence="2">The sequence shown here is derived from an EMBL/GenBank/DDBJ whole genome shotgun (WGS) entry which is preliminary data.</text>
</comment>
<gene>
    <name evidence="2" type="ORF">GCM10023143_11070</name>
</gene>
<evidence type="ECO:0000259" key="1">
    <source>
        <dbReference type="Pfam" id="PF02754"/>
    </source>
</evidence>
<reference evidence="3" key="1">
    <citation type="journal article" date="2019" name="Int. J. Syst. Evol. Microbiol.">
        <title>The Global Catalogue of Microorganisms (GCM) 10K type strain sequencing project: providing services to taxonomists for standard genome sequencing and annotation.</title>
        <authorList>
            <consortium name="The Broad Institute Genomics Platform"/>
            <consortium name="The Broad Institute Genome Sequencing Center for Infectious Disease"/>
            <person name="Wu L."/>
            <person name="Ma J."/>
        </authorList>
    </citation>
    <scope>NUCLEOTIDE SEQUENCE [LARGE SCALE GENOMIC DNA]</scope>
    <source>
        <strain evidence="3">JCM 17664</strain>
    </source>
</reference>
<dbReference type="Pfam" id="PF02754">
    <property type="entry name" value="CCG"/>
    <property type="match status" value="2"/>
</dbReference>
<dbReference type="PANTHER" id="PTHR30296:SF0">
    <property type="entry name" value="LACTATE UTILIZATION PROTEIN A"/>
    <property type="match status" value="1"/>
</dbReference>
<dbReference type="InterPro" id="IPR004017">
    <property type="entry name" value="Cys_rich_dom"/>
</dbReference>
<protein>
    <submittedName>
        <fullName evidence="2">(Fe-S)-binding protein</fullName>
    </submittedName>
</protein>
<name>A0ABP8FKI1_9BACT</name>